<dbReference type="STRING" id="452637.Oter_0536"/>
<evidence type="ECO:0000313" key="2">
    <source>
        <dbReference type="Proteomes" id="UP000007013"/>
    </source>
</evidence>
<dbReference type="HOGENOM" id="CLU_1775566_0_0_0"/>
<dbReference type="EMBL" id="CP001032">
    <property type="protein sequence ID" value="ACB73826.1"/>
    <property type="molecule type" value="Genomic_DNA"/>
</dbReference>
<proteinExistence type="predicted"/>
<accession>B1ZSG9</accession>
<protein>
    <submittedName>
        <fullName evidence="1">Uncharacterized protein</fullName>
    </submittedName>
</protein>
<gene>
    <name evidence="1" type="ordered locus">Oter_0536</name>
</gene>
<dbReference type="AlphaFoldDB" id="B1ZSG9"/>
<name>B1ZSG9_OPITP</name>
<reference evidence="1 2" key="1">
    <citation type="journal article" date="2011" name="J. Bacteriol.">
        <title>Genome sequence of the verrucomicrobium Opitutus terrae PB90-1, an abundant inhabitant of rice paddy soil ecosystems.</title>
        <authorList>
            <person name="van Passel M.W."/>
            <person name="Kant R."/>
            <person name="Palva A."/>
            <person name="Copeland A."/>
            <person name="Lucas S."/>
            <person name="Lapidus A."/>
            <person name="Glavina del Rio T."/>
            <person name="Pitluck S."/>
            <person name="Goltsman E."/>
            <person name="Clum A."/>
            <person name="Sun H."/>
            <person name="Schmutz J."/>
            <person name="Larimer F.W."/>
            <person name="Land M.L."/>
            <person name="Hauser L."/>
            <person name="Kyrpides N."/>
            <person name="Mikhailova N."/>
            <person name="Richardson P.P."/>
            <person name="Janssen P.H."/>
            <person name="de Vos W.M."/>
            <person name="Smidt H."/>
        </authorList>
    </citation>
    <scope>NUCLEOTIDE SEQUENCE [LARGE SCALE GENOMIC DNA]</scope>
    <source>
        <strain evidence="2">DSM 11246 / JCM 15787 / PB90-1</strain>
    </source>
</reference>
<evidence type="ECO:0000313" key="1">
    <source>
        <dbReference type="EMBL" id="ACB73826.1"/>
    </source>
</evidence>
<dbReference type="KEGG" id="ote:Oter_0536"/>
<organism evidence="1 2">
    <name type="scientific">Opitutus terrae (strain DSM 11246 / JCM 15787 / PB90-1)</name>
    <dbReference type="NCBI Taxonomy" id="452637"/>
    <lineage>
        <taxon>Bacteria</taxon>
        <taxon>Pseudomonadati</taxon>
        <taxon>Verrucomicrobiota</taxon>
        <taxon>Opitutia</taxon>
        <taxon>Opitutales</taxon>
        <taxon>Opitutaceae</taxon>
        <taxon>Opitutus</taxon>
    </lineage>
</organism>
<dbReference type="Proteomes" id="UP000007013">
    <property type="component" value="Chromosome"/>
</dbReference>
<sequence length="146" mass="16228">MGRNWEPIGRTLQGLTLRCQELGGAPDPAWLKLPVRELATTLRAAEALDRLPCDALMRALLRGGGIGQPTPRQGYFCAMRCLCALDTLGIIHAELNDHPLYPEPPTKWTDEQLLEWLLVSNWQQRHDTWLKLNALSAATGLGLYSG</sequence>
<keyword evidence="2" id="KW-1185">Reference proteome</keyword>